<dbReference type="InterPro" id="IPR007197">
    <property type="entry name" value="rSAM"/>
</dbReference>
<dbReference type="Proteomes" id="UP000464262">
    <property type="component" value="Chromosome 2"/>
</dbReference>
<keyword evidence="5" id="KW-0411">Iron-sulfur</keyword>
<dbReference type="SFLD" id="SFLDG01067">
    <property type="entry name" value="SPASM/twitch_domain_containing"/>
    <property type="match status" value="1"/>
</dbReference>
<dbReference type="NCBIfam" id="TIGR03942">
    <property type="entry name" value="sulfatase_rSAM"/>
    <property type="match status" value="1"/>
</dbReference>
<evidence type="ECO:0000313" key="8">
    <source>
        <dbReference type="EMBL" id="QIA65072.1"/>
    </source>
</evidence>
<dbReference type="InterPro" id="IPR058240">
    <property type="entry name" value="rSAM_sf"/>
</dbReference>
<dbReference type="KEGG" id="vas:GT360_16035"/>
<dbReference type="Pfam" id="PF04055">
    <property type="entry name" value="Radical_SAM"/>
    <property type="match status" value="1"/>
</dbReference>
<dbReference type="PANTHER" id="PTHR43273:SF3">
    <property type="entry name" value="ANAEROBIC SULFATASE-MATURATING ENZYME HOMOLOG ASLB-RELATED"/>
    <property type="match status" value="1"/>
</dbReference>
<evidence type="ECO:0000313" key="9">
    <source>
        <dbReference type="Proteomes" id="UP000464262"/>
    </source>
</evidence>
<dbReference type="SFLD" id="SFLDG01072">
    <property type="entry name" value="dehydrogenase_like"/>
    <property type="match status" value="1"/>
</dbReference>
<evidence type="ECO:0000256" key="2">
    <source>
        <dbReference type="ARBA" id="ARBA00022691"/>
    </source>
</evidence>
<evidence type="ECO:0000256" key="1">
    <source>
        <dbReference type="ARBA" id="ARBA00001966"/>
    </source>
</evidence>
<dbReference type="PROSITE" id="PS51918">
    <property type="entry name" value="RADICAL_SAM"/>
    <property type="match status" value="1"/>
</dbReference>
<keyword evidence="2" id="KW-0949">S-adenosyl-L-methionine</keyword>
<dbReference type="InterPro" id="IPR013785">
    <property type="entry name" value="Aldolase_TIM"/>
</dbReference>
<evidence type="ECO:0000256" key="4">
    <source>
        <dbReference type="ARBA" id="ARBA00023004"/>
    </source>
</evidence>
<gene>
    <name evidence="8" type="ORF">GT360_16035</name>
</gene>
<dbReference type="SFLD" id="SFLDG01384">
    <property type="entry name" value="thioether_bond_formation_requi"/>
    <property type="match status" value="1"/>
</dbReference>
<dbReference type="InterPro" id="IPR034491">
    <property type="entry name" value="Anaerob_Ser_sulfatase-maturase"/>
</dbReference>
<dbReference type="SFLD" id="SFLDS00029">
    <property type="entry name" value="Radical_SAM"/>
    <property type="match status" value="1"/>
</dbReference>
<feature type="domain" description="Radical SAM core" evidence="7">
    <location>
        <begin position="23"/>
        <end position="250"/>
    </location>
</feature>
<evidence type="ECO:0000256" key="5">
    <source>
        <dbReference type="ARBA" id="ARBA00023014"/>
    </source>
</evidence>
<dbReference type="GO" id="GO:0046872">
    <property type="term" value="F:metal ion binding"/>
    <property type="evidence" value="ECO:0007669"/>
    <property type="project" value="UniProtKB-KW"/>
</dbReference>
<evidence type="ECO:0000259" key="7">
    <source>
        <dbReference type="PROSITE" id="PS51918"/>
    </source>
</evidence>
<accession>A0A7Z2YF30</accession>
<dbReference type="EMBL" id="CP047476">
    <property type="protein sequence ID" value="QIA65072.1"/>
    <property type="molecule type" value="Genomic_DNA"/>
</dbReference>
<sequence>MEWLFLLRDKDGFITKKSKEQSMTQTLPFSLTIKPVGSNCNLDCSYCYYLNSDTGCGSPMETESLEVSIKNHIQSQPKHSQVVDFIWHGGEPLLRGRAFYELAFELQHKWAGAKRIANTFQTNGTLINQQWAQLFKQHNVMVGISVDGPNLLNDIARIDTDGQSSFERTMRGLSLLKEHDVEFNTLTVVNNRTYRHGAQIYQFLKRANSTYLQFQPCLDHELDRRSNYDWSLNGEQWGQFLCDVFDEWCKDDIGKIHVQLFENCLMILMGHPSQMCHHSEVCGQQLMLEKSGAVFSCEHYPYKQYELGNSHQDSLQEMVSSQQQRAFAATKKHLNENCHRCDFLPLCNGGCPKYRDQSNKQNLLCDGYRIFFNYALPRMLKMVDSMSRGYSPRFYKLV</sequence>
<comment type="similarity">
    <text evidence="6">Belongs to the radical SAM superfamily. Anaerobic sulfatase-maturating enzyme family.</text>
</comment>
<dbReference type="Gene3D" id="3.20.20.70">
    <property type="entry name" value="Aldolase class I"/>
    <property type="match status" value="1"/>
</dbReference>
<dbReference type="CDD" id="cd01335">
    <property type="entry name" value="Radical_SAM"/>
    <property type="match status" value="1"/>
</dbReference>
<evidence type="ECO:0000256" key="6">
    <source>
        <dbReference type="ARBA" id="ARBA00023601"/>
    </source>
</evidence>
<dbReference type="GO" id="GO:0016491">
    <property type="term" value="F:oxidoreductase activity"/>
    <property type="evidence" value="ECO:0007669"/>
    <property type="project" value="InterPro"/>
</dbReference>
<dbReference type="SUPFAM" id="SSF102114">
    <property type="entry name" value="Radical SAM enzymes"/>
    <property type="match status" value="1"/>
</dbReference>
<evidence type="ECO:0000256" key="3">
    <source>
        <dbReference type="ARBA" id="ARBA00022723"/>
    </source>
</evidence>
<protein>
    <submittedName>
        <fullName evidence="8">Anaerobic sulfatase maturase</fullName>
    </submittedName>
</protein>
<dbReference type="Pfam" id="PF13186">
    <property type="entry name" value="SPASM"/>
    <property type="match status" value="1"/>
</dbReference>
<dbReference type="AlphaFoldDB" id="A0A7Z2YF30"/>
<comment type="cofactor">
    <cofactor evidence="1">
        <name>[4Fe-4S] cluster</name>
        <dbReference type="ChEBI" id="CHEBI:49883"/>
    </cofactor>
</comment>
<dbReference type="SFLD" id="SFLDF00285">
    <property type="entry name" value="anaerobic_Ser-type_sulfatase-m"/>
    <property type="match status" value="1"/>
</dbReference>
<keyword evidence="3" id="KW-0479">Metal-binding</keyword>
<keyword evidence="9" id="KW-1185">Reference proteome</keyword>
<dbReference type="InterPro" id="IPR023867">
    <property type="entry name" value="Sulphatase_maturase_rSAM"/>
</dbReference>
<dbReference type="SFLD" id="SFLDG01386">
    <property type="entry name" value="main_SPASM_domain-containing"/>
    <property type="match status" value="1"/>
</dbReference>
<name>A0A7Z2YF30_9VIBR</name>
<dbReference type="PANTHER" id="PTHR43273">
    <property type="entry name" value="ANAEROBIC SULFATASE-MATURATING ENZYME HOMOLOG ASLB-RELATED"/>
    <property type="match status" value="1"/>
</dbReference>
<organism evidence="8 9">
    <name type="scientific">Vibrio astriarenae</name>
    <dbReference type="NCBI Taxonomy" id="1481923"/>
    <lineage>
        <taxon>Bacteria</taxon>
        <taxon>Pseudomonadati</taxon>
        <taxon>Pseudomonadota</taxon>
        <taxon>Gammaproteobacteria</taxon>
        <taxon>Vibrionales</taxon>
        <taxon>Vibrionaceae</taxon>
        <taxon>Vibrio</taxon>
    </lineage>
</organism>
<dbReference type="NCBIfam" id="TIGR04085">
    <property type="entry name" value="rSAM_more_4Fe4S"/>
    <property type="match status" value="1"/>
</dbReference>
<reference evidence="8 9" key="1">
    <citation type="submission" date="2020-01" db="EMBL/GenBank/DDBJ databases">
        <title>Whole genome and functional gene identification of agarase of Vibrio HN897.</title>
        <authorList>
            <person name="Liu Y."/>
            <person name="Zhao Z."/>
        </authorList>
    </citation>
    <scope>NUCLEOTIDE SEQUENCE [LARGE SCALE GENOMIC DNA]</scope>
    <source>
        <strain evidence="8 9">HN897</strain>
    </source>
</reference>
<dbReference type="InterPro" id="IPR023885">
    <property type="entry name" value="4Fe4S-binding_SPASM_dom"/>
</dbReference>
<dbReference type="GO" id="GO:0051536">
    <property type="term" value="F:iron-sulfur cluster binding"/>
    <property type="evidence" value="ECO:0007669"/>
    <property type="project" value="UniProtKB-KW"/>
</dbReference>
<proteinExistence type="inferred from homology"/>
<keyword evidence="4" id="KW-0408">Iron</keyword>